<evidence type="ECO:0000259" key="7">
    <source>
        <dbReference type="PROSITE" id="PS50240"/>
    </source>
</evidence>
<dbReference type="RefSeq" id="XP_008618878.1">
    <property type="nucleotide sequence ID" value="XM_008620656.1"/>
</dbReference>
<dbReference type="VEuPathDB" id="FungiDB:SDRG_14521"/>
<evidence type="ECO:0000313" key="9">
    <source>
        <dbReference type="Proteomes" id="UP000030762"/>
    </source>
</evidence>
<dbReference type="GO" id="GO:0004252">
    <property type="term" value="F:serine-type endopeptidase activity"/>
    <property type="evidence" value="ECO:0007669"/>
    <property type="project" value="InterPro"/>
</dbReference>
<dbReference type="GO" id="GO:0006508">
    <property type="term" value="P:proteolysis"/>
    <property type="evidence" value="ECO:0007669"/>
    <property type="project" value="InterPro"/>
</dbReference>
<dbReference type="GeneID" id="19955248"/>
<feature type="domain" description="Peptidase S1" evidence="7">
    <location>
        <begin position="28"/>
        <end position="268"/>
    </location>
</feature>
<feature type="signal peptide" evidence="6">
    <location>
        <begin position="1"/>
        <end position="18"/>
    </location>
</feature>
<proteinExistence type="inferred from homology"/>
<dbReference type="InterPro" id="IPR001314">
    <property type="entry name" value="Peptidase_S1A"/>
</dbReference>
<sequence length="281" mass="30171">MVQIASVFALAALTAVQATPNSANMIQVFGGKEAEIGKHLYVTGRREDETDQNYCGGAVISPTAILTTSYCIEDDNINYVSIGSHYLSGAKDGERIAVKKIVQHPKFNDDTMVYDFVVLELANATTVTPIEILFDENDPVVAPGAVATARGWGTTSVLGPHSDVLKEVDLKIWSNKDCQAAFDNLHNPSLTPVDVTMICAGGVKGEGTCDDDEGGPLTVSKDGKEMLVGLTSWNVACAPPDRASIYSRSRRPRTLLRRALPSRHARRWHSAAPIGAGLYGL</sequence>
<evidence type="ECO:0000256" key="3">
    <source>
        <dbReference type="ARBA" id="ARBA00023026"/>
    </source>
</evidence>
<reference evidence="8 9" key="1">
    <citation type="submission" date="2012-04" db="EMBL/GenBank/DDBJ databases">
        <title>The Genome Sequence of Saprolegnia declina VS20.</title>
        <authorList>
            <consortium name="The Broad Institute Genome Sequencing Platform"/>
            <person name="Russ C."/>
            <person name="Nusbaum C."/>
            <person name="Tyler B."/>
            <person name="van West P."/>
            <person name="Dieguez-Uribeondo J."/>
            <person name="de Bruijn I."/>
            <person name="Tripathy S."/>
            <person name="Jiang R."/>
            <person name="Young S.K."/>
            <person name="Zeng Q."/>
            <person name="Gargeya S."/>
            <person name="Fitzgerald M."/>
            <person name="Haas B."/>
            <person name="Abouelleil A."/>
            <person name="Alvarado L."/>
            <person name="Arachchi H.M."/>
            <person name="Berlin A."/>
            <person name="Chapman S.B."/>
            <person name="Goldberg J."/>
            <person name="Griggs A."/>
            <person name="Gujja S."/>
            <person name="Hansen M."/>
            <person name="Howarth C."/>
            <person name="Imamovic A."/>
            <person name="Larimer J."/>
            <person name="McCowen C."/>
            <person name="Montmayeur A."/>
            <person name="Murphy C."/>
            <person name="Neiman D."/>
            <person name="Pearson M."/>
            <person name="Priest M."/>
            <person name="Roberts A."/>
            <person name="Saif S."/>
            <person name="Shea T."/>
            <person name="Sisk P."/>
            <person name="Sykes S."/>
            <person name="Wortman J."/>
            <person name="Nusbaum C."/>
            <person name="Birren B."/>
        </authorList>
    </citation>
    <scope>NUCLEOTIDE SEQUENCE [LARGE SCALE GENOMIC DNA]</scope>
    <source>
        <strain evidence="8 9">VS20</strain>
    </source>
</reference>
<dbReference type="InterPro" id="IPR050430">
    <property type="entry name" value="Peptidase_S1"/>
</dbReference>
<protein>
    <recommendedName>
        <fullName evidence="7">Peptidase S1 domain-containing protein</fullName>
    </recommendedName>
</protein>
<dbReference type="InterPro" id="IPR009003">
    <property type="entry name" value="Peptidase_S1_PA"/>
</dbReference>
<dbReference type="Proteomes" id="UP000030762">
    <property type="component" value="Unassembled WGS sequence"/>
</dbReference>
<dbReference type="PANTHER" id="PTHR24276">
    <property type="entry name" value="POLYSERASE-RELATED"/>
    <property type="match status" value="1"/>
</dbReference>
<keyword evidence="2 6" id="KW-0732">Signal</keyword>
<organism evidence="8 9">
    <name type="scientific">Saprolegnia diclina (strain VS20)</name>
    <dbReference type="NCBI Taxonomy" id="1156394"/>
    <lineage>
        <taxon>Eukaryota</taxon>
        <taxon>Sar</taxon>
        <taxon>Stramenopiles</taxon>
        <taxon>Oomycota</taxon>
        <taxon>Saprolegniomycetes</taxon>
        <taxon>Saprolegniales</taxon>
        <taxon>Saprolegniaceae</taxon>
        <taxon>Saprolegnia</taxon>
    </lineage>
</organism>
<dbReference type="SMART" id="SM00020">
    <property type="entry name" value="Tryp_SPc"/>
    <property type="match status" value="1"/>
</dbReference>
<feature type="chain" id="PRO_5004570481" description="Peptidase S1 domain-containing protein" evidence="6">
    <location>
        <begin position="19"/>
        <end position="281"/>
    </location>
</feature>
<evidence type="ECO:0000313" key="8">
    <source>
        <dbReference type="EMBL" id="EQC27683.1"/>
    </source>
</evidence>
<dbReference type="SUPFAM" id="SSF50494">
    <property type="entry name" value="Trypsin-like serine proteases"/>
    <property type="match status" value="1"/>
</dbReference>
<comment type="similarity">
    <text evidence="1">Belongs to the peptidase S1 family.</text>
</comment>
<dbReference type="InterPro" id="IPR001254">
    <property type="entry name" value="Trypsin_dom"/>
</dbReference>
<dbReference type="PROSITE" id="PS50240">
    <property type="entry name" value="TRYPSIN_DOM"/>
    <property type="match status" value="1"/>
</dbReference>
<keyword evidence="3" id="KW-0843">Virulence</keyword>
<dbReference type="InterPro" id="IPR043504">
    <property type="entry name" value="Peptidase_S1_PA_chymotrypsin"/>
</dbReference>
<evidence type="ECO:0000256" key="2">
    <source>
        <dbReference type="ARBA" id="ARBA00022729"/>
    </source>
</evidence>
<dbReference type="eggNOG" id="KOG3627">
    <property type="taxonomic scope" value="Eukaryota"/>
</dbReference>
<dbReference type="AlphaFoldDB" id="T0R6I6"/>
<dbReference type="STRING" id="1156394.T0R6I6"/>
<dbReference type="OrthoDB" id="61906at2759"/>
<evidence type="ECO:0000256" key="1">
    <source>
        <dbReference type="ARBA" id="ARBA00007664"/>
    </source>
</evidence>
<keyword evidence="9" id="KW-1185">Reference proteome</keyword>
<dbReference type="CDD" id="cd00190">
    <property type="entry name" value="Tryp_SPc"/>
    <property type="match status" value="1"/>
</dbReference>
<evidence type="ECO:0000256" key="6">
    <source>
        <dbReference type="SAM" id="SignalP"/>
    </source>
</evidence>
<dbReference type="Gene3D" id="2.40.10.10">
    <property type="entry name" value="Trypsin-like serine proteases"/>
    <property type="match status" value="1"/>
</dbReference>
<evidence type="ECO:0000256" key="5">
    <source>
        <dbReference type="ARBA" id="ARBA00023180"/>
    </source>
</evidence>
<gene>
    <name evidence="8" type="ORF">SDRG_14521</name>
</gene>
<name>T0R6I6_SAPDV</name>
<dbReference type="InParanoid" id="T0R6I6"/>
<dbReference type="PRINTS" id="PR00722">
    <property type="entry name" value="CHYMOTRYPSIN"/>
</dbReference>
<dbReference type="EMBL" id="JH767204">
    <property type="protein sequence ID" value="EQC27683.1"/>
    <property type="molecule type" value="Genomic_DNA"/>
</dbReference>
<evidence type="ECO:0000256" key="4">
    <source>
        <dbReference type="ARBA" id="ARBA00023157"/>
    </source>
</evidence>
<keyword evidence="5" id="KW-0325">Glycoprotein</keyword>
<keyword evidence="4" id="KW-1015">Disulfide bond</keyword>
<dbReference type="PANTHER" id="PTHR24276:SF98">
    <property type="entry name" value="FI18310P1-RELATED"/>
    <property type="match status" value="1"/>
</dbReference>
<dbReference type="OMA" id="TCQGDPG"/>
<accession>T0R6I6</accession>
<dbReference type="Pfam" id="PF00089">
    <property type="entry name" value="Trypsin"/>
    <property type="match status" value="1"/>
</dbReference>